<sequence length="48" mass="5372">MTVGKRDKSIKIRVTDEELAKLNANEVKATAKSIAKYCWRNGNPPTKP</sequence>
<dbReference type="EMBL" id="UGSB01000001">
    <property type="protein sequence ID" value="SUA58253.1"/>
    <property type="molecule type" value="Genomic_DNA"/>
</dbReference>
<evidence type="ECO:0000313" key="4">
    <source>
        <dbReference type="Proteomes" id="UP000594903"/>
    </source>
</evidence>
<dbReference type="EMBL" id="CP065725">
    <property type="protein sequence ID" value="QPT39996.1"/>
    <property type="molecule type" value="Genomic_DNA"/>
</dbReference>
<evidence type="ECO:0000313" key="2">
    <source>
        <dbReference type="EMBL" id="SUA58253.1"/>
    </source>
</evidence>
<dbReference type="Proteomes" id="UP000594903">
    <property type="component" value="Chromosome"/>
</dbReference>
<proteinExistence type="predicted"/>
<accession>A0A378XIG4</accession>
<gene>
    <name evidence="1" type="ORF">I6G29_12955</name>
    <name evidence="2" type="ORF">NCTC11997_02662</name>
</gene>
<protein>
    <submittedName>
        <fullName evidence="1">Primase C-terminal domain-containing protein</fullName>
    </submittedName>
</protein>
<evidence type="ECO:0000313" key="1">
    <source>
        <dbReference type="EMBL" id="QPT39996.1"/>
    </source>
</evidence>
<reference evidence="1 4" key="2">
    <citation type="submission" date="2020-12" db="EMBL/GenBank/DDBJ databases">
        <title>FDA dAtabase for Regulatory Grade micrObial Sequences (FDA-ARGOS): Supporting development and validation of Infectious Disease Dx tests.</title>
        <authorList>
            <person name="Sproer C."/>
            <person name="Gronow S."/>
            <person name="Severitt S."/>
            <person name="Schroder I."/>
            <person name="Tallon L."/>
            <person name="Sadzewicz L."/>
            <person name="Zhao X."/>
            <person name="Boylan J."/>
            <person name="Ott S."/>
            <person name="Bowen H."/>
            <person name="Vavikolanu K."/>
            <person name="Mehta A."/>
            <person name="Aluvathingal J."/>
            <person name="Nadendla S."/>
            <person name="Lowell S."/>
            <person name="Myers T."/>
            <person name="Yan Y."/>
            <person name="Sichtig H."/>
        </authorList>
    </citation>
    <scope>NUCLEOTIDE SEQUENCE [LARGE SCALE GENOMIC DNA]</scope>
    <source>
        <strain evidence="1 4">FDAARGOS_872</strain>
    </source>
</reference>
<name>A0A378XIG4_9BURK</name>
<dbReference type="RefSeq" id="WP_018574721.1">
    <property type="nucleotide sequence ID" value="NZ_CP065725.1"/>
</dbReference>
<dbReference type="Proteomes" id="UP000254603">
    <property type="component" value="Unassembled WGS sequence"/>
</dbReference>
<organism evidence="2 3">
    <name type="scientific">Oligella ureolytica</name>
    <dbReference type="NCBI Taxonomy" id="90244"/>
    <lineage>
        <taxon>Bacteria</taxon>
        <taxon>Pseudomonadati</taxon>
        <taxon>Pseudomonadota</taxon>
        <taxon>Betaproteobacteria</taxon>
        <taxon>Burkholderiales</taxon>
        <taxon>Alcaligenaceae</taxon>
        <taxon>Oligella</taxon>
    </lineage>
</organism>
<keyword evidence="4" id="KW-1185">Reference proteome</keyword>
<dbReference type="AlphaFoldDB" id="A0A378XIG4"/>
<reference evidence="2 3" key="1">
    <citation type="submission" date="2018-06" db="EMBL/GenBank/DDBJ databases">
        <authorList>
            <consortium name="Pathogen Informatics"/>
            <person name="Doyle S."/>
        </authorList>
    </citation>
    <scope>NUCLEOTIDE SEQUENCE [LARGE SCALE GENOMIC DNA]</scope>
    <source>
        <strain evidence="2 3">NCTC11997</strain>
    </source>
</reference>
<evidence type="ECO:0000313" key="3">
    <source>
        <dbReference type="Proteomes" id="UP000254603"/>
    </source>
</evidence>
<dbReference type="Gene3D" id="1.10.340.50">
    <property type="match status" value="1"/>
</dbReference>